<feature type="domain" description="RRM" evidence="4">
    <location>
        <begin position="93"/>
        <end position="170"/>
    </location>
</feature>
<sequence length="212" mass="22872">MAKSMLDMSLDDIVEAQRREGRAERGEGPIRRGGYMRGEGAYRGGRGGASGGYGSYRGGRGGYGGPSPRGRGGVGPYAGPYGGAPSRASPRSAVVRISGLDYSVLESELRELFESVGGLNKVWIDFDRTDRSLGTGGCVFKSVSDARRAVEAFDGRRIEGKALHLELQGPRGVQGDSDGFRGGFRRGPERRGGPAEGRQERRFREPRFVEPW</sequence>
<dbReference type="InterPro" id="IPR051229">
    <property type="entry name" value="ALYREF_mRNA_export"/>
</dbReference>
<evidence type="ECO:0000259" key="4">
    <source>
        <dbReference type="PROSITE" id="PS50102"/>
    </source>
</evidence>
<evidence type="ECO:0000256" key="3">
    <source>
        <dbReference type="SAM" id="MobiDB-lite"/>
    </source>
</evidence>
<dbReference type="SMART" id="SM00360">
    <property type="entry name" value="RRM"/>
    <property type="match status" value="1"/>
</dbReference>
<reference evidence="5 6" key="1">
    <citation type="journal article" date="2016" name="BMC Genomics">
        <title>Comparative genomics reveals Cyclospora cayetanensis possesses coccidia-like metabolism and invasion components but unique surface antigens.</title>
        <authorList>
            <person name="Liu S."/>
            <person name="Wang L."/>
            <person name="Zheng H."/>
            <person name="Xu Z."/>
            <person name="Roellig D.M."/>
            <person name="Li N."/>
            <person name="Frace M.A."/>
            <person name="Tang K."/>
            <person name="Arrowood M.J."/>
            <person name="Moss D.M."/>
            <person name="Zhang L."/>
            <person name="Feng Y."/>
            <person name="Xiao L."/>
        </authorList>
    </citation>
    <scope>NUCLEOTIDE SEQUENCE [LARGE SCALE GENOMIC DNA]</scope>
    <source>
        <strain evidence="5 6">CHN_HEN01</strain>
    </source>
</reference>
<dbReference type="EMBL" id="JROU02000665">
    <property type="protein sequence ID" value="OEH78633.1"/>
    <property type="molecule type" value="Genomic_DNA"/>
</dbReference>
<evidence type="ECO:0000256" key="1">
    <source>
        <dbReference type="ARBA" id="ARBA00022884"/>
    </source>
</evidence>
<dbReference type="Gene3D" id="3.30.70.330">
    <property type="match status" value="1"/>
</dbReference>
<organism evidence="5 6">
    <name type="scientific">Cyclospora cayetanensis</name>
    <dbReference type="NCBI Taxonomy" id="88456"/>
    <lineage>
        <taxon>Eukaryota</taxon>
        <taxon>Sar</taxon>
        <taxon>Alveolata</taxon>
        <taxon>Apicomplexa</taxon>
        <taxon>Conoidasida</taxon>
        <taxon>Coccidia</taxon>
        <taxon>Eucoccidiorida</taxon>
        <taxon>Eimeriorina</taxon>
        <taxon>Eimeriidae</taxon>
        <taxon>Cyclospora</taxon>
    </lineage>
</organism>
<dbReference type="AlphaFoldDB" id="A0A1D3D5B2"/>
<protein>
    <submittedName>
        <fullName evidence="5">RNA recognition motif-containing protein</fullName>
    </submittedName>
</protein>
<evidence type="ECO:0000313" key="5">
    <source>
        <dbReference type="EMBL" id="OEH78633.1"/>
    </source>
</evidence>
<dbReference type="InterPro" id="IPR000504">
    <property type="entry name" value="RRM_dom"/>
</dbReference>
<proteinExistence type="predicted"/>
<keyword evidence="1 2" id="KW-0694">RNA-binding</keyword>
<dbReference type="GO" id="GO:0005634">
    <property type="term" value="C:nucleus"/>
    <property type="evidence" value="ECO:0007669"/>
    <property type="project" value="TreeGrafter"/>
</dbReference>
<dbReference type="PANTHER" id="PTHR19965">
    <property type="entry name" value="RNA AND EXPORT FACTOR BINDING PROTEIN"/>
    <property type="match status" value="1"/>
</dbReference>
<dbReference type="VEuPathDB" id="ToxoDB:cyc_04176"/>
<dbReference type="PROSITE" id="PS50102">
    <property type="entry name" value="RRM"/>
    <property type="match status" value="1"/>
</dbReference>
<dbReference type="PANTHER" id="PTHR19965:SF35">
    <property type="entry name" value="RNA ANNEALING PROTEIN YRA1"/>
    <property type="match status" value="1"/>
</dbReference>
<dbReference type="InterPro" id="IPR035979">
    <property type="entry name" value="RBD_domain_sf"/>
</dbReference>
<dbReference type="CDD" id="cd12418">
    <property type="entry name" value="RRM_Aly_REF_like"/>
    <property type="match status" value="1"/>
</dbReference>
<feature type="region of interest" description="Disordered" evidence="3">
    <location>
        <begin position="16"/>
        <end position="41"/>
    </location>
</feature>
<feature type="compositionally biased region" description="Basic and acidic residues" evidence="3">
    <location>
        <begin position="186"/>
        <end position="212"/>
    </location>
</feature>
<evidence type="ECO:0000313" key="6">
    <source>
        <dbReference type="Proteomes" id="UP000095192"/>
    </source>
</evidence>
<dbReference type="Proteomes" id="UP000095192">
    <property type="component" value="Unassembled WGS sequence"/>
</dbReference>
<comment type="caution">
    <text evidence="5">The sequence shown here is derived from an EMBL/GenBank/DDBJ whole genome shotgun (WGS) entry which is preliminary data.</text>
</comment>
<dbReference type="GO" id="GO:0006406">
    <property type="term" value="P:mRNA export from nucleus"/>
    <property type="evidence" value="ECO:0007669"/>
    <property type="project" value="TreeGrafter"/>
</dbReference>
<dbReference type="Pfam" id="PF00076">
    <property type="entry name" value="RRM_1"/>
    <property type="match status" value="1"/>
</dbReference>
<feature type="region of interest" description="Disordered" evidence="3">
    <location>
        <begin position="169"/>
        <end position="212"/>
    </location>
</feature>
<name>A0A1D3D5B2_9EIME</name>
<dbReference type="InterPro" id="IPR012677">
    <property type="entry name" value="Nucleotide-bd_a/b_plait_sf"/>
</dbReference>
<dbReference type="GO" id="GO:0003729">
    <property type="term" value="F:mRNA binding"/>
    <property type="evidence" value="ECO:0007669"/>
    <property type="project" value="TreeGrafter"/>
</dbReference>
<feature type="compositionally biased region" description="Gly residues" evidence="3">
    <location>
        <begin position="58"/>
        <end position="82"/>
    </location>
</feature>
<accession>A0A1D3D5B2</accession>
<dbReference type="InParanoid" id="A0A1D3D5B2"/>
<dbReference type="SUPFAM" id="SSF54928">
    <property type="entry name" value="RNA-binding domain, RBD"/>
    <property type="match status" value="1"/>
</dbReference>
<evidence type="ECO:0000256" key="2">
    <source>
        <dbReference type="PROSITE-ProRule" id="PRU00176"/>
    </source>
</evidence>
<gene>
    <name evidence="5" type="ORF">cyc_04176</name>
</gene>
<keyword evidence="6" id="KW-1185">Reference proteome</keyword>
<feature type="compositionally biased region" description="Basic and acidic residues" evidence="3">
    <location>
        <begin position="16"/>
        <end position="30"/>
    </location>
</feature>
<feature type="region of interest" description="Disordered" evidence="3">
    <location>
        <begin position="58"/>
        <end position="89"/>
    </location>
</feature>